<dbReference type="Proteomes" id="UP000256334">
    <property type="component" value="Unassembled WGS sequence"/>
</dbReference>
<comment type="similarity">
    <text evidence="1">Belongs to the bactofilin family.</text>
</comment>
<evidence type="ECO:0000313" key="3">
    <source>
        <dbReference type="EMBL" id="REC94059.1"/>
    </source>
</evidence>
<dbReference type="AlphaFoldDB" id="A0A3D9DUI9"/>
<accession>A0A3D9DUI9</accession>
<keyword evidence="4" id="KW-1185">Reference proteome</keyword>
<dbReference type="InterPro" id="IPR007607">
    <property type="entry name" value="BacA/B"/>
</dbReference>
<dbReference type="Pfam" id="PF04519">
    <property type="entry name" value="Bactofilin"/>
    <property type="match status" value="1"/>
</dbReference>
<dbReference type="PANTHER" id="PTHR35024:SF4">
    <property type="entry name" value="POLYMER-FORMING CYTOSKELETAL PROTEIN"/>
    <property type="match status" value="1"/>
</dbReference>
<dbReference type="PANTHER" id="PTHR35024">
    <property type="entry name" value="HYPOTHETICAL CYTOSOLIC PROTEIN"/>
    <property type="match status" value="1"/>
</dbReference>
<dbReference type="EMBL" id="QRDJ01000008">
    <property type="protein sequence ID" value="REC94059.1"/>
    <property type="molecule type" value="Genomic_DNA"/>
</dbReference>
<gene>
    <name evidence="3" type="ORF">C8D72_2425</name>
</gene>
<evidence type="ECO:0000313" key="4">
    <source>
        <dbReference type="Proteomes" id="UP000256334"/>
    </source>
</evidence>
<reference evidence="3 4" key="1">
    <citation type="submission" date="2018-07" db="EMBL/GenBank/DDBJ databases">
        <title>Genomic Encyclopedia of Type Strains, Phase IV (KMG-IV): sequencing the most valuable type-strain genomes for metagenomic binning, comparative biology and taxonomic classification.</title>
        <authorList>
            <person name="Goeker M."/>
        </authorList>
    </citation>
    <scope>NUCLEOTIDE SEQUENCE [LARGE SCALE GENOMIC DNA]</scope>
    <source>
        <strain evidence="3 4">DSM 14324</strain>
    </source>
</reference>
<feature type="compositionally biased region" description="Basic and acidic residues" evidence="2">
    <location>
        <begin position="1"/>
        <end position="16"/>
    </location>
</feature>
<feature type="region of interest" description="Disordered" evidence="2">
    <location>
        <begin position="158"/>
        <end position="198"/>
    </location>
</feature>
<sequence length="198" mass="21029">MFQRTKGVDDTGERDVASNTVAPSQAAEAGERSTRISKRALIGSETRVTGDMTGEEDLHIEGHIVGSVTFRRHAVSVSSDGSVEGDVVAQSLTIGGTIRGRLIASHSVRVLAGAHVSGEIHSPGLVIEEGAEFQGTVDMNPDSTLLEQSFDTALLEPVHQAPTDTWQAGAPDDDYPESTALDALDEEDERASHRVRGE</sequence>
<proteinExistence type="inferred from homology"/>
<organism evidence="3 4">
    <name type="scientific">Kushneria indalinina DSM 14324</name>
    <dbReference type="NCBI Taxonomy" id="1122140"/>
    <lineage>
        <taxon>Bacteria</taxon>
        <taxon>Pseudomonadati</taxon>
        <taxon>Pseudomonadota</taxon>
        <taxon>Gammaproteobacteria</taxon>
        <taxon>Oceanospirillales</taxon>
        <taxon>Halomonadaceae</taxon>
        <taxon>Kushneria</taxon>
    </lineage>
</organism>
<protein>
    <submittedName>
        <fullName evidence="3">Polymer-forming protein</fullName>
    </submittedName>
</protein>
<dbReference type="RefSeq" id="WP_115854673.1">
    <property type="nucleotide sequence ID" value="NZ_QRDJ01000008.1"/>
</dbReference>
<evidence type="ECO:0000256" key="1">
    <source>
        <dbReference type="ARBA" id="ARBA00044755"/>
    </source>
</evidence>
<evidence type="ECO:0000256" key="2">
    <source>
        <dbReference type="SAM" id="MobiDB-lite"/>
    </source>
</evidence>
<comment type="caution">
    <text evidence="3">The sequence shown here is derived from an EMBL/GenBank/DDBJ whole genome shotgun (WGS) entry which is preliminary data.</text>
</comment>
<feature type="region of interest" description="Disordered" evidence="2">
    <location>
        <begin position="1"/>
        <end position="34"/>
    </location>
</feature>
<dbReference type="OrthoDB" id="9811682at2"/>
<name>A0A3D9DUI9_9GAMM</name>